<gene>
    <name evidence="1" type="ORF">PENTCL1PPCAC_3632</name>
</gene>
<organism evidence="1 2">
    <name type="scientific">Pristionchus entomophagus</name>
    <dbReference type="NCBI Taxonomy" id="358040"/>
    <lineage>
        <taxon>Eukaryota</taxon>
        <taxon>Metazoa</taxon>
        <taxon>Ecdysozoa</taxon>
        <taxon>Nematoda</taxon>
        <taxon>Chromadorea</taxon>
        <taxon>Rhabditida</taxon>
        <taxon>Rhabditina</taxon>
        <taxon>Diplogasteromorpha</taxon>
        <taxon>Diplogasteroidea</taxon>
        <taxon>Neodiplogasteridae</taxon>
        <taxon>Pristionchus</taxon>
    </lineage>
</organism>
<comment type="caution">
    <text evidence="1">The sequence shown here is derived from an EMBL/GenBank/DDBJ whole genome shotgun (WGS) entry which is preliminary data.</text>
</comment>
<name>A0AAV5SFI6_9BILA</name>
<proteinExistence type="predicted"/>
<evidence type="ECO:0000313" key="2">
    <source>
        <dbReference type="Proteomes" id="UP001432027"/>
    </source>
</evidence>
<keyword evidence="2" id="KW-1185">Reference proteome</keyword>
<evidence type="ECO:0000313" key="1">
    <source>
        <dbReference type="EMBL" id="GMS81457.1"/>
    </source>
</evidence>
<dbReference type="EMBL" id="BTSX01000001">
    <property type="protein sequence ID" value="GMS81457.1"/>
    <property type="molecule type" value="Genomic_DNA"/>
</dbReference>
<dbReference type="Proteomes" id="UP001432027">
    <property type="component" value="Unassembled WGS sequence"/>
</dbReference>
<accession>A0AAV5SFI6</accession>
<dbReference type="AlphaFoldDB" id="A0AAV5SFI6"/>
<protein>
    <submittedName>
        <fullName evidence="1">Uncharacterized protein</fullName>
    </submittedName>
</protein>
<feature type="non-terminal residue" evidence="1">
    <location>
        <position position="1"/>
    </location>
</feature>
<sequence>EDASHIFALLHCSLPIGNRTFAHPIPLIGNSATIPLLCDFIHLTPHPSHTVILLFMEPFLCYVSNPDESTLRRVVFIQTSRHQSVGVTADRIQVYNLNLDAPSYLASIHSTAYNIIDRFPPRVADVFSAIHMSEYSEE</sequence>
<reference evidence="1" key="1">
    <citation type="submission" date="2023-10" db="EMBL/GenBank/DDBJ databases">
        <title>Genome assembly of Pristionchus species.</title>
        <authorList>
            <person name="Yoshida K."/>
            <person name="Sommer R.J."/>
        </authorList>
    </citation>
    <scope>NUCLEOTIDE SEQUENCE</scope>
    <source>
        <strain evidence="1">RS0144</strain>
    </source>
</reference>